<feature type="domain" description="DUF306" evidence="2">
    <location>
        <begin position="65"/>
        <end position="141"/>
    </location>
</feature>
<keyword evidence="1" id="KW-0472">Membrane</keyword>
<protein>
    <recommendedName>
        <fullName evidence="2">DUF306 domain-containing protein</fullName>
    </recommendedName>
</protein>
<dbReference type="AlphaFoldDB" id="A0A2A6FUG3"/>
<evidence type="ECO:0000256" key="1">
    <source>
        <dbReference type="SAM" id="Phobius"/>
    </source>
</evidence>
<feature type="transmembrane region" description="Helical" evidence="1">
    <location>
        <begin position="21"/>
        <end position="39"/>
    </location>
</feature>
<keyword evidence="1" id="KW-1133">Transmembrane helix</keyword>
<sequence>MTRGTQIRCPRSGRQRHRVSVARGAGALLLGAVVLLFTGCTPANTPPSSTEPQQPELSAFVGHWVATSPTTAFLRVASDGSVTGHDGCNAVTGSATVVGGVLQVSRGLDTLKACTGVDTWLSKIGTARVSGDTLTVYDSTDSVIGTLRRG</sequence>
<keyword evidence="1" id="KW-0812">Transmembrane</keyword>
<dbReference type="Gene3D" id="2.40.128.270">
    <property type="match status" value="1"/>
</dbReference>
<evidence type="ECO:0000313" key="4">
    <source>
        <dbReference type="Proteomes" id="UP000219994"/>
    </source>
</evidence>
<gene>
    <name evidence="3" type="ORF">B5766_02745</name>
</gene>
<dbReference type="Pfam" id="PF03724">
    <property type="entry name" value="META"/>
    <property type="match status" value="1"/>
</dbReference>
<dbReference type="EMBL" id="NAEP01000023">
    <property type="protein sequence ID" value="PDQ36073.1"/>
    <property type="molecule type" value="Genomic_DNA"/>
</dbReference>
<proteinExistence type="predicted"/>
<name>A0A2A6FUG3_9MICO</name>
<accession>A0A2A6FUG3</accession>
<dbReference type="Proteomes" id="UP000219994">
    <property type="component" value="Unassembled WGS sequence"/>
</dbReference>
<reference evidence="4" key="1">
    <citation type="submission" date="2017-03" db="EMBL/GenBank/DDBJ databases">
        <authorList>
            <person name="Lund M.B."/>
        </authorList>
    </citation>
    <scope>NUCLEOTIDE SEQUENCE [LARGE SCALE GENOMIC DNA]</scope>
</reference>
<comment type="caution">
    <text evidence="3">The sequence shown here is derived from an EMBL/GenBank/DDBJ whole genome shotgun (WGS) entry which is preliminary data.</text>
</comment>
<dbReference type="InterPro" id="IPR038670">
    <property type="entry name" value="HslJ-like_sf"/>
</dbReference>
<evidence type="ECO:0000313" key="3">
    <source>
        <dbReference type="EMBL" id="PDQ36073.1"/>
    </source>
</evidence>
<evidence type="ECO:0000259" key="2">
    <source>
        <dbReference type="Pfam" id="PF03724"/>
    </source>
</evidence>
<dbReference type="InterPro" id="IPR005184">
    <property type="entry name" value="DUF306_Meta_HslJ"/>
</dbReference>
<organism evidence="3 4">
    <name type="scientific">Candidatus Lumbricidiphila eiseniae</name>
    <dbReference type="NCBI Taxonomy" id="1969409"/>
    <lineage>
        <taxon>Bacteria</taxon>
        <taxon>Bacillati</taxon>
        <taxon>Actinomycetota</taxon>
        <taxon>Actinomycetes</taxon>
        <taxon>Micrococcales</taxon>
        <taxon>Microbacteriaceae</taxon>
        <taxon>Candidatus Lumbricidiphila</taxon>
    </lineage>
</organism>